<dbReference type="RefSeq" id="WP_341672441.1">
    <property type="nucleotide sequence ID" value="NZ_JBBYHV010000001.1"/>
</dbReference>
<dbReference type="InterPro" id="IPR004837">
    <property type="entry name" value="NaCa_Exmemb"/>
</dbReference>
<dbReference type="Gene3D" id="1.20.1420.30">
    <property type="entry name" value="NCX, central ion-binding region"/>
    <property type="match status" value="2"/>
</dbReference>
<feature type="transmembrane region" description="Helical" evidence="5">
    <location>
        <begin position="193"/>
        <end position="221"/>
    </location>
</feature>
<evidence type="ECO:0000256" key="1">
    <source>
        <dbReference type="ARBA" id="ARBA00004141"/>
    </source>
</evidence>
<feature type="transmembrane region" description="Helical" evidence="5">
    <location>
        <begin position="70"/>
        <end position="94"/>
    </location>
</feature>
<feature type="transmembrane region" description="Helical" evidence="5">
    <location>
        <begin position="318"/>
        <end position="335"/>
    </location>
</feature>
<evidence type="ECO:0000313" key="8">
    <source>
        <dbReference type="Proteomes" id="UP001497045"/>
    </source>
</evidence>
<dbReference type="Proteomes" id="UP001497045">
    <property type="component" value="Unassembled WGS sequence"/>
</dbReference>
<feature type="transmembrane region" description="Helical" evidence="5">
    <location>
        <begin position="41"/>
        <end position="64"/>
    </location>
</feature>
<dbReference type="PANTHER" id="PTHR10846">
    <property type="entry name" value="SODIUM/POTASSIUM/CALCIUM EXCHANGER"/>
    <property type="match status" value="1"/>
</dbReference>
<dbReference type="InterPro" id="IPR044880">
    <property type="entry name" value="NCX_ion-bd_dom_sf"/>
</dbReference>
<evidence type="ECO:0000313" key="7">
    <source>
        <dbReference type="EMBL" id="MEL1249920.1"/>
    </source>
</evidence>
<keyword evidence="8" id="KW-1185">Reference proteome</keyword>
<feature type="transmembrane region" description="Helical" evidence="5">
    <location>
        <begin position="262"/>
        <end position="281"/>
    </location>
</feature>
<feature type="transmembrane region" description="Helical" evidence="5">
    <location>
        <begin position="293"/>
        <end position="311"/>
    </location>
</feature>
<sequence>MPQLYDLGALIGGLLLLMLGGDLLVRGAVRLAERLGLSPMLIGLVIVGLGTSTPELAASVQAAIAESPGIALGNIVGSNIANLLLVLGTSALIAPMLVERNALWRDGGVGLVAALALVAASFTLGLDRLVAMAFLVALAAYIYWAYRTEKLVPPDHPPSHDHTAAFDRAEAAREFDPELAPHATPTGSLAGAILLFFVGLAIIVGGGTLLVDGAVAIASAMGVSEEIIGLTIVAFGTSAPELVTSIIAAARKQSEIALGNVLGSNIYNLLFIGGVTGMVAPGPVPEKIVQFDLPLATLAALVVMIFAYTGGHINRREGGLLFAAYLAYTAFTSGLI</sequence>
<keyword evidence="3 5" id="KW-1133">Transmembrane helix</keyword>
<feature type="transmembrane region" description="Helical" evidence="5">
    <location>
        <begin position="129"/>
        <end position="146"/>
    </location>
</feature>
<dbReference type="InterPro" id="IPR004481">
    <property type="entry name" value="K/Na/Ca-exchanger"/>
</dbReference>
<feature type="domain" description="Sodium/calcium exchanger membrane region" evidence="6">
    <location>
        <begin position="7"/>
        <end position="146"/>
    </location>
</feature>
<keyword evidence="4 5" id="KW-0472">Membrane</keyword>
<feature type="domain" description="Sodium/calcium exchanger membrane region" evidence="6">
    <location>
        <begin position="192"/>
        <end position="332"/>
    </location>
</feature>
<evidence type="ECO:0000256" key="2">
    <source>
        <dbReference type="ARBA" id="ARBA00022692"/>
    </source>
</evidence>
<feature type="transmembrane region" description="Helical" evidence="5">
    <location>
        <begin position="6"/>
        <end position="29"/>
    </location>
</feature>
<organism evidence="7 8">
    <name type="scientific">Aurantiacibacter gilvus</name>
    <dbReference type="NCBI Taxonomy" id="3139141"/>
    <lineage>
        <taxon>Bacteria</taxon>
        <taxon>Pseudomonadati</taxon>
        <taxon>Pseudomonadota</taxon>
        <taxon>Alphaproteobacteria</taxon>
        <taxon>Sphingomonadales</taxon>
        <taxon>Erythrobacteraceae</taxon>
        <taxon>Aurantiacibacter</taxon>
    </lineage>
</organism>
<gene>
    <name evidence="7" type="ORF">AAEO60_04470</name>
</gene>
<feature type="transmembrane region" description="Helical" evidence="5">
    <location>
        <begin position="227"/>
        <end position="250"/>
    </location>
</feature>
<accession>A0ABU9IBX5</accession>
<name>A0ABU9IBX5_9SPHN</name>
<dbReference type="Pfam" id="PF01699">
    <property type="entry name" value="Na_Ca_ex"/>
    <property type="match status" value="2"/>
</dbReference>
<dbReference type="EMBL" id="JBBYHV010000001">
    <property type="protein sequence ID" value="MEL1249920.1"/>
    <property type="molecule type" value="Genomic_DNA"/>
</dbReference>
<evidence type="ECO:0000256" key="4">
    <source>
        <dbReference type="ARBA" id="ARBA00023136"/>
    </source>
</evidence>
<evidence type="ECO:0000256" key="5">
    <source>
        <dbReference type="SAM" id="Phobius"/>
    </source>
</evidence>
<evidence type="ECO:0000259" key="6">
    <source>
        <dbReference type="Pfam" id="PF01699"/>
    </source>
</evidence>
<protein>
    <submittedName>
        <fullName evidence="7">Calcium/sodium antiporter</fullName>
    </submittedName>
</protein>
<keyword evidence="2 5" id="KW-0812">Transmembrane</keyword>
<comment type="subcellular location">
    <subcellularLocation>
        <location evidence="1">Membrane</location>
        <topology evidence="1">Multi-pass membrane protein</topology>
    </subcellularLocation>
</comment>
<evidence type="ECO:0000256" key="3">
    <source>
        <dbReference type="ARBA" id="ARBA00022989"/>
    </source>
</evidence>
<dbReference type="Gene3D" id="6.10.280.80">
    <property type="entry name" value="NCX, peripheral helical region"/>
    <property type="match status" value="1"/>
</dbReference>
<dbReference type="PANTHER" id="PTHR10846:SF8">
    <property type="entry name" value="INNER MEMBRANE PROTEIN YRBG"/>
    <property type="match status" value="1"/>
</dbReference>
<dbReference type="NCBIfam" id="TIGR00367">
    <property type="entry name" value="calcium/sodium antiporter"/>
    <property type="match status" value="1"/>
</dbReference>
<comment type="caution">
    <text evidence="7">The sequence shown here is derived from an EMBL/GenBank/DDBJ whole genome shotgun (WGS) entry which is preliminary data.</text>
</comment>
<feature type="transmembrane region" description="Helical" evidence="5">
    <location>
        <begin position="106"/>
        <end position="123"/>
    </location>
</feature>
<proteinExistence type="predicted"/>
<reference evidence="7 8" key="1">
    <citation type="submission" date="2024-04" db="EMBL/GenBank/DDBJ databases">
        <title>Aurantiacibacter sp. DGU6 16S ribosomal RNA gene Genome sequencing and assembly.</title>
        <authorList>
            <person name="Park S."/>
        </authorList>
    </citation>
    <scope>NUCLEOTIDE SEQUENCE [LARGE SCALE GENOMIC DNA]</scope>
    <source>
        <strain evidence="7 8">DGU6</strain>
    </source>
</reference>